<gene>
    <name evidence="1" type="ORF">ACMU_11905</name>
</gene>
<evidence type="ECO:0008006" key="3">
    <source>
        <dbReference type="Google" id="ProtNLM"/>
    </source>
</evidence>
<dbReference type="AlphaFoldDB" id="A0A037ZH13"/>
<reference evidence="1 2" key="1">
    <citation type="submission" date="2014-03" db="EMBL/GenBank/DDBJ databases">
        <title>Draft Genome Sequence of Actibacterium mucosum KCTC 23349, a Marine Alphaproteobacterium with Complex Ionic Requirements Isolated from Mediterranean Seawater at Malvarrosa Beach, Valencia, Spain.</title>
        <authorList>
            <person name="Arahal D.R."/>
            <person name="Shao Z."/>
            <person name="Lai Q."/>
            <person name="Pujalte M.J."/>
        </authorList>
    </citation>
    <scope>NUCLEOTIDE SEQUENCE [LARGE SCALE GENOMIC DNA]</scope>
    <source>
        <strain evidence="1 2">KCTC 23349</strain>
    </source>
</reference>
<dbReference type="OrthoDB" id="7687351at2"/>
<protein>
    <recommendedName>
        <fullName evidence="3">Gamma-glutamyl kinase</fullName>
    </recommendedName>
</protein>
<name>A0A037ZH13_9RHOB</name>
<evidence type="ECO:0000313" key="1">
    <source>
        <dbReference type="EMBL" id="KAJ55393.1"/>
    </source>
</evidence>
<accession>A0A037ZH13</accession>
<organism evidence="1 2">
    <name type="scientific">Actibacterium mucosum KCTC 23349</name>
    <dbReference type="NCBI Taxonomy" id="1454373"/>
    <lineage>
        <taxon>Bacteria</taxon>
        <taxon>Pseudomonadati</taxon>
        <taxon>Pseudomonadota</taxon>
        <taxon>Alphaproteobacteria</taxon>
        <taxon>Rhodobacterales</taxon>
        <taxon>Roseobacteraceae</taxon>
        <taxon>Actibacterium</taxon>
    </lineage>
</organism>
<comment type="caution">
    <text evidence="1">The sequence shown here is derived from an EMBL/GenBank/DDBJ whole genome shotgun (WGS) entry which is preliminary data.</text>
</comment>
<dbReference type="Proteomes" id="UP000026249">
    <property type="component" value="Unassembled WGS sequence"/>
</dbReference>
<dbReference type="SUPFAM" id="SSF52540">
    <property type="entry name" value="P-loop containing nucleoside triphosphate hydrolases"/>
    <property type="match status" value="1"/>
</dbReference>
<dbReference type="InterPro" id="IPR027417">
    <property type="entry name" value="P-loop_NTPase"/>
</dbReference>
<dbReference type="STRING" id="1454373.ACMU_11905"/>
<keyword evidence="2" id="KW-1185">Reference proteome</keyword>
<proteinExistence type="predicted"/>
<dbReference type="EMBL" id="JFKE01000004">
    <property type="protein sequence ID" value="KAJ55393.1"/>
    <property type="molecule type" value="Genomic_DNA"/>
</dbReference>
<sequence>MLVFWKAGLVLLAVPKTGTQAYEAMLAEEADVVLRHPPGLKHMPAQKFTRKFLPLLGPDAVDRLESAAVIREPLDWLGSWFRYRSRPQLDGHPNSTAGQSFDAFVDAYLEDEPPAFARVGAQARFVSNAQGKVIVDHLFAFEKPVAFRAFLSERLGKNTPEPPPRNVSPTRKLVLSSELEARLRQKHAADFALHEKLVQ</sequence>
<evidence type="ECO:0000313" key="2">
    <source>
        <dbReference type="Proteomes" id="UP000026249"/>
    </source>
</evidence>